<dbReference type="EMBL" id="ML977585">
    <property type="protein sequence ID" value="KAF2001029.1"/>
    <property type="molecule type" value="Genomic_DNA"/>
</dbReference>
<evidence type="ECO:0000313" key="1">
    <source>
        <dbReference type="EMBL" id="KAF2001029.1"/>
    </source>
</evidence>
<gene>
    <name evidence="1" type="ORF">P154DRAFT_575410</name>
</gene>
<proteinExistence type="predicted"/>
<reference evidence="1" key="1">
    <citation type="journal article" date="2020" name="Stud. Mycol.">
        <title>101 Dothideomycetes genomes: a test case for predicting lifestyles and emergence of pathogens.</title>
        <authorList>
            <person name="Haridas S."/>
            <person name="Albert R."/>
            <person name="Binder M."/>
            <person name="Bloem J."/>
            <person name="Labutti K."/>
            <person name="Salamov A."/>
            <person name="Andreopoulos B."/>
            <person name="Baker S."/>
            <person name="Barry K."/>
            <person name="Bills G."/>
            <person name="Bluhm B."/>
            <person name="Cannon C."/>
            <person name="Castanera R."/>
            <person name="Culley D."/>
            <person name="Daum C."/>
            <person name="Ezra D."/>
            <person name="Gonzalez J."/>
            <person name="Henrissat B."/>
            <person name="Kuo A."/>
            <person name="Liang C."/>
            <person name="Lipzen A."/>
            <person name="Lutzoni F."/>
            <person name="Magnuson J."/>
            <person name="Mondo S."/>
            <person name="Nolan M."/>
            <person name="Ohm R."/>
            <person name="Pangilinan J."/>
            <person name="Park H.-J."/>
            <person name="Ramirez L."/>
            <person name="Alfaro M."/>
            <person name="Sun H."/>
            <person name="Tritt A."/>
            <person name="Yoshinaga Y."/>
            <person name="Zwiers L.-H."/>
            <person name="Turgeon B."/>
            <person name="Goodwin S."/>
            <person name="Spatafora J."/>
            <person name="Crous P."/>
            <person name="Grigoriev I."/>
        </authorList>
    </citation>
    <scope>NUCLEOTIDE SEQUENCE</scope>
    <source>
        <strain evidence="1">CBS 123094</strain>
    </source>
</reference>
<accession>A0A6A5WJP9</accession>
<sequence length="269" mass="29727">MARNRIRLSIRHFLAEANEGGNLQLFRVHEKGPAQPFSSLDHYVKSFWNIYARNSHKGSNDSLDSLAEVCGAFAGVDYRSQPLKDMIKQLQAHSRMVSKLTDGGSVQHSAEPISGNPGSLISDNGKPLDSAILGLVPFSQHMHAMTKGRCFFNVASTLVGSKKLTRFFGIGSSKLQPGDKLVILVSSVSYKVTKVDDIPVLFTLILRCQNGEYGFVGDACVTPYHRSERRFQNRVKCLCEGFQRNSVARPMRSELSKTMGGFYAMVGSF</sequence>
<keyword evidence="2" id="KW-1185">Reference proteome</keyword>
<organism evidence="1 2">
    <name type="scientific">Amniculicola lignicola CBS 123094</name>
    <dbReference type="NCBI Taxonomy" id="1392246"/>
    <lineage>
        <taxon>Eukaryota</taxon>
        <taxon>Fungi</taxon>
        <taxon>Dikarya</taxon>
        <taxon>Ascomycota</taxon>
        <taxon>Pezizomycotina</taxon>
        <taxon>Dothideomycetes</taxon>
        <taxon>Pleosporomycetidae</taxon>
        <taxon>Pleosporales</taxon>
        <taxon>Amniculicolaceae</taxon>
        <taxon>Amniculicola</taxon>
    </lineage>
</organism>
<name>A0A6A5WJP9_9PLEO</name>
<evidence type="ECO:0000313" key="2">
    <source>
        <dbReference type="Proteomes" id="UP000799779"/>
    </source>
</evidence>
<dbReference type="Proteomes" id="UP000799779">
    <property type="component" value="Unassembled WGS sequence"/>
</dbReference>
<dbReference type="AlphaFoldDB" id="A0A6A5WJP9"/>
<protein>
    <submittedName>
        <fullName evidence="1">Uncharacterized protein</fullName>
    </submittedName>
</protein>